<dbReference type="Proteomes" id="UP001064048">
    <property type="component" value="Chromosome 8"/>
</dbReference>
<comment type="caution">
    <text evidence="1">The sequence shown here is derived from an EMBL/GenBank/DDBJ whole genome shotgun (WGS) entry which is preliminary data.</text>
</comment>
<keyword evidence="2" id="KW-1185">Reference proteome</keyword>
<gene>
    <name evidence="1" type="ORF">MSG28_005321</name>
</gene>
<evidence type="ECO:0000313" key="1">
    <source>
        <dbReference type="EMBL" id="KAI8426507.1"/>
    </source>
</evidence>
<protein>
    <submittedName>
        <fullName evidence="1">Uncharacterized protein</fullName>
    </submittedName>
</protein>
<name>A0ACC0JQR2_CHOFU</name>
<accession>A0ACC0JQR2</accession>
<sequence length="535" mass="57848">MKNSTLASPIYFNVAEYCLFGIIVGVIVAIILYFNVINRKYSTVAGFLFGGKNMSIFNISLALIASHLTSITLLGVPVEIYLRGTQYWASALSLILVTFLTAVIYLPVFHKLQLSSSFEYLEIRFSTHTRTIAAVLFVVSKLMLLPIVPYVPLLAFRLVTEPLAGRVTAVICVVCATFTAVGGLQAIVSIGMLTFFLSLVGTALPTGLALLPMGFKRMWEIASHGERLVLYDPDPELAHHTSFFAVTLAISTNWLWKVALSQSSLQKLLAVPTISKARICLAISCIGVILMKLLSCLLGLALYAWFAGCDPLMSGQIKRHEQLLCILVGAYCAGVVWCSKELDRLQHVASGVTGVTAGTLLGLFTLGIVFSRANCSGALSGCLLSLLLCGWLLIGAENALATGALTFQGKHLATTGCGKANFTHAFSNISSSLPSAVNQLPTKPLQSLFRISFTYCPFAGVISVLLIGVPMSYLTGKSRTDSMNPDVFCPLTQSFLHKSPMRSPTISLEVCPPDTQEVYEALDEALKHLKEVIDR</sequence>
<proteinExistence type="predicted"/>
<organism evidence="1 2">
    <name type="scientific">Choristoneura fumiferana</name>
    <name type="common">Spruce budworm moth</name>
    <name type="synonym">Archips fumiferana</name>
    <dbReference type="NCBI Taxonomy" id="7141"/>
    <lineage>
        <taxon>Eukaryota</taxon>
        <taxon>Metazoa</taxon>
        <taxon>Ecdysozoa</taxon>
        <taxon>Arthropoda</taxon>
        <taxon>Hexapoda</taxon>
        <taxon>Insecta</taxon>
        <taxon>Pterygota</taxon>
        <taxon>Neoptera</taxon>
        <taxon>Endopterygota</taxon>
        <taxon>Lepidoptera</taxon>
        <taxon>Glossata</taxon>
        <taxon>Ditrysia</taxon>
        <taxon>Tortricoidea</taxon>
        <taxon>Tortricidae</taxon>
        <taxon>Tortricinae</taxon>
        <taxon>Choristoneura</taxon>
    </lineage>
</organism>
<reference evidence="1 2" key="1">
    <citation type="journal article" date="2022" name="Genome Biol. Evol.">
        <title>The Spruce Budworm Genome: Reconstructing the Evolutionary History of Antifreeze Proteins.</title>
        <authorList>
            <person name="Beliveau C."/>
            <person name="Gagne P."/>
            <person name="Picq S."/>
            <person name="Vernygora O."/>
            <person name="Keeling C.I."/>
            <person name="Pinkney K."/>
            <person name="Doucet D."/>
            <person name="Wen F."/>
            <person name="Johnston J.S."/>
            <person name="Maaroufi H."/>
            <person name="Boyle B."/>
            <person name="Laroche J."/>
            <person name="Dewar K."/>
            <person name="Juretic N."/>
            <person name="Blackburn G."/>
            <person name="Nisole A."/>
            <person name="Brunet B."/>
            <person name="Brandao M."/>
            <person name="Lumley L."/>
            <person name="Duan J."/>
            <person name="Quan G."/>
            <person name="Lucarotti C.J."/>
            <person name="Roe A.D."/>
            <person name="Sperling F.A.H."/>
            <person name="Levesque R.C."/>
            <person name="Cusson M."/>
        </authorList>
    </citation>
    <scope>NUCLEOTIDE SEQUENCE [LARGE SCALE GENOMIC DNA]</scope>
    <source>
        <strain evidence="1">Glfc:IPQL:Cfum</strain>
    </source>
</reference>
<evidence type="ECO:0000313" key="2">
    <source>
        <dbReference type="Proteomes" id="UP001064048"/>
    </source>
</evidence>
<dbReference type="EMBL" id="CM046108">
    <property type="protein sequence ID" value="KAI8426507.1"/>
    <property type="molecule type" value="Genomic_DNA"/>
</dbReference>